<proteinExistence type="predicted"/>
<dbReference type="RefSeq" id="WP_380941312.1">
    <property type="nucleotide sequence ID" value="NZ_JBHUFC010000006.1"/>
</dbReference>
<feature type="chain" id="PRO_5045419078" evidence="1">
    <location>
        <begin position="21"/>
        <end position="83"/>
    </location>
</feature>
<comment type="caution">
    <text evidence="2">The sequence shown here is derived from an EMBL/GenBank/DDBJ whole genome shotgun (WGS) entry which is preliminary data.</text>
</comment>
<organism evidence="2 3">
    <name type="scientific">Sphingomonas floccifaciens</name>
    <dbReference type="NCBI Taxonomy" id="1844115"/>
    <lineage>
        <taxon>Bacteria</taxon>
        <taxon>Pseudomonadati</taxon>
        <taxon>Pseudomonadota</taxon>
        <taxon>Alphaproteobacteria</taxon>
        <taxon>Sphingomonadales</taxon>
        <taxon>Sphingomonadaceae</taxon>
        <taxon>Sphingomonas</taxon>
    </lineage>
</organism>
<accession>A0ABW4NFM1</accession>
<evidence type="ECO:0000313" key="2">
    <source>
        <dbReference type="EMBL" id="MFD1788942.1"/>
    </source>
</evidence>
<sequence length="83" mass="8647">MNLFLLLTAMLSALTGVGRAVDARAHAGVEASQVVAAVQAVAPAAVRSIASQPDGYVAPAPLILDLTRALYALRPVAPERRRE</sequence>
<evidence type="ECO:0000313" key="3">
    <source>
        <dbReference type="Proteomes" id="UP001597283"/>
    </source>
</evidence>
<dbReference type="Proteomes" id="UP001597283">
    <property type="component" value="Unassembled WGS sequence"/>
</dbReference>
<keyword evidence="3" id="KW-1185">Reference proteome</keyword>
<name>A0ABW4NFM1_9SPHN</name>
<gene>
    <name evidence="2" type="ORF">ACFSC3_15360</name>
</gene>
<reference evidence="3" key="1">
    <citation type="journal article" date="2019" name="Int. J. Syst. Evol. Microbiol.">
        <title>The Global Catalogue of Microorganisms (GCM) 10K type strain sequencing project: providing services to taxonomists for standard genome sequencing and annotation.</title>
        <authorList>
            <consortium name="The Broad Institute Genomics Platform"/>
            <consortium name="The Broad Institute Genome Sequencing Center for Infectious Disease"/>
            <person name="Wu L."/>
            <person name="Ma J."/>
        </authorList>
    </citation>
    <scope>NUCLEOTIDE SEQUENCE [LARGE SCALE GENOMIC DNA]</scope>
    <source>
        <strain evidence="3">Q85</strain>
    </source>
</reference>
<evidence type="ECO:0000256" key="1">
    <source>
        <dbReference type="SAM" id="SignalP"/>
    </source>
</evidence>
<dbReference type="EMBL" id="JBHUFC010000006">
    <property type="protein sequence ID" value="MFD1788942.1"/>
    <property type="molecule type" value="Genomic_DNA"/>
</dbReference>
<feature type="signal peptide" evidence="1">
    <location>
        <begin position="1"/>
        <end position="20"/>
    </location>
</feature>
<protein>
    <submittedName>
        <fullName evidence="2">Uncharacterized protein</fullName>
    </submittedName>
</protein>
<keyword evidence="1" id="KW-0732">Signal</keyword>